<gene>
    <name evidence="1" type="ORF">ENV38_01200</name>
</gene>
<evidence type="ECO:0000313" key="1">
    <source>
        <dbReference type="EMBL" id="HGB35506.1"/>
    </source>
</evidence>
<evidence type="ECO:0008006" key="2">
    <source>
        <dbReference type="Google" id="ProtNLM"/>
    </source>
</evidence>
<comment type="caution">
    <text evidence="1">The sequence shown here is derived from an EMBL/GenBank/DDBJ whole genome shotgun (WGS) entry which is preliminary data.</text>
</comment>
<dbReference type="EMBL" id="DTGD01000049">
    <property type="protein sequence ID" value="HGB35506.1"/>
    <property type="molecule type" value="Genomic_DNA"/>
</dbReference>
<name>A0A7V3KMI8_UNCW3</name>
<sequence length="171" mass="19058">MKTRNIIIQLILSTLLLFTIFGCAGIKIQKIKEQVAAVKEDCESKFKSGILANYSERAECLNAGFMKVYSDINYPYLDLIHLINAYRMAIAERIDRGELSFNEGELIMANVRVLITQEELRRNTDRAYAAAAAAQGMGAMLGGMGALNQSLQPLTRKPINCIRSGNMIQCY</sequence>
<dbReference type="AlphaFoldDB" id="A0A7V3KMI8"/>
<proteinExistence type="predicted"/>
<accession>A0A7V3KMI8</accession>
<organism evidence="1">
    <name type="scientific">candidate division WOR-3 bacterium</name>
    <dbReference type="NCBI Taxonomy" id="2052148"/>
    <lineage>
        <taxon>Bacteria</taxon>
        <taxon>Bacteria division WOR-3</taxon>
    </lineage>
</organism>
<reference evidence="1" key="1">
    <citation type="journal article" date="2020" name="mSystems">
        <title>Genome- and Community-Level Interaction Insights into Carbon Utilization and Element Cycling Functions of Hydrothermarchaeota in Hydrothermal Sediment.</title>
        <authorList>
            <person name="Zhou Z."/>
            <person name="Liu Y."/>
            <person name="Xu W."/>
            <person name="Pan J."/>
            <person name="Luo Z.H."/>
            <person name="Li M."/>
        </authorList>
    </citation>
    <scope>NUCLEOTIDE SEQUENCE [LARGE SCALE GENOMIC DNA]</scope>
    <source>
        <strain evidence="1">SpSt-754</strain>
    </source>
</reference>
<dbReference type="PROSITE" id="PS51257">
    <property type="entry name" value="PROKAR_LIPOPROTEIN"/>
    <property type="match status" value="1"/>
</dbReference>
<protein>
    <recommendedName>
        <fullName evidence="2">Lipoprotein</fullName>
    </recommendedName>
</protein>